<name>A0AA35YVM1_LACSI</name>
<dbReference type="AlphaFoldDB" id="A0AA35YVM1"/>
<evidence type="ECO:0008006" key="3">
    <source>
        <dbReference type="Google" id="ProtNLM"/>
    </source>
</evidence>
<accession>A0AA35YVM1</accession>
<dbReference type="Proteomes" id="UP001177003">
    <property type="component" value="Chromosome 4"/>
</dbReference>
<proteinExistence type="predicted"/>
<keyword evidence="2" id="KW-1185">Reference proteome</keyword>
<dbReference type="EMBL" id="OX465080">
    <property type="protein sequence ID" value="CAI9280949.1"/>
    <property type="molecule type" value="Genomic_DNA"/>
</dbReference>
<sequence>MPSSLVLTRLLTKPLSMQFMPETAPSPFMNYMKNSSTMNCHWYKHLLAPIFINQPLPLQPTNAHHPSNGTLALPIIHLDCYQRPPRTAIPPTTSLNKFPQINLPPLSRPSSNHTPQVNLMHLPTSQSSDWLFDSGASHHITNDLNALSLHSPYDGTDDLVIGDENSRRWFLLCWWPRRSRRLTTFSDLPQYVDCGDCSCVYEFWGAYFCRVMFEETISGVLWSFGFERPRTKLKNKIGDLNVRQKYFIAL</sequence>
<organism evidence="1 2">
    <name type="scientific">Lactuca saligna</name>
    <name type="common">Willowleaf lettuce</name>
    <dbReference type="NCBI Taxonomy" id="75948"/>
    <lineage>
        <taxon>Eukaryota</taxon>
        <taxon>Viridiplantae</taxon>
        <taxon>Streptophyta</taxon>
        <taxon>Embryophyta</taxon>
        <taxon>Tracheophyta</taxon>
        <taxon>Spermatophyta</taxon>
        <taxon>Magnoliopsida</taxon>
        <taxon>eudicotyledons</taxon>
        <taxon>Gunneridae</taxon>
        <taxon>Pentapetalae</taxon>
        <taxon>asterids</taxon>
        <taxon>campanulids</taxon>
        <taxon>Asterales</taxon>
        <taxon>Asteraceae</taxon>
        <taxon>Cichorioideae</taxon>
        <taxon>Cichorieae</taxon>
        <taxon>Lactucinae</taxon>
        <taxon>Lactuca</taxon>
    </lineage>
</organism>
<evidence type="ECO:0000313" key="1">
    <source>
        <dbReference type="EMBL" id="CAI9280949.1"/>
    </source>
</evidence>
<gene>
    <name evidence="1" type="ORF">LSALG_LOCUS20671</name>
</gene>
<reference evidence="1" key="1">
    <citation type="submission" date="2023-04" db="EMBL/GenBank/DDBJ databases">
        <authorList>
            <person name="Vijverberg K."/>
            <person name="Xiong W."/>
            <person name="Schranz E."/>
        </authorList>
    </citation>
    <scope>NUCLEOTIDE SEQUENCE</scope>
</reference>
<evidence type="ECO:0000313" key="2">
    <source>
        <dbReference type="Proteomes" id="UP001177003"/>
    </source>
</evidence>
<protein>
    <recommendedName>
        <fullName evidence="3">Retrovirus-related Pol polyprotein from transposon RE2</fullName>
    </recommendedName>
</protein>